<evidence type="ECO:0000313" key="2">
    <source>
        <dbReference type="Proteomes" id="UP000315400"/>
    </source>
</evidence>
<comment type="caution">
    <text evidence="1">The sequence shown here is derived from an EMBL/GenBank/DDBJ whole genome shotgun (WGS) entry which is preliminary data.</text>
</comment>
<protein>
    <recommendedName>
        <fullName evidence="3">Terminase</fullName>
    </recommendedName>
</protein>
<accession>A0A540VK21</accession>
<organism evidence="1 2">
    <name type="scientific">Spiribacter salinus</name>
    <dbReference type="NCBI Taxonomy" id="1335746"/>
    <lineage>
        <taxon>Bacteria</taxon>
        <taxon>Pseudomonadati</taxon>
        <taxon>Pseudomonadota</taxon>
        <taxon>Gammaproteobacteria</taxon>
        <taxon>Chromatiales</taxon>
        <taxon>Ectothiorhodospiraceae</taxon>
        <taxon>Spiribacter</taxon>
    </lineage>
</organism>
<sequence>MARPSGYDNLNKAHVEKLAKAGWTDKQMADFFGVTVQTWDNWKNKNPKFFGSLKDWKAEADHVVERSLYERATGYSHPDTHISNYQGIVTETPITKHYPPDTTAMIFWLKNRQPTQWRDKQDHELTGKDGGPVKVVIQGDDAGL</sequence>
<reference evidence="1 2" key="1">
    <citation type="submission" date="2019-06" db="EMBL/GenBank/DDBJ databases">
        <title>Metagenome assembled Genome of Spiribacter salinus SL48-SHIP from the microbial mat of Salt Lake 48 (Novosibirsk region, Russia).</title>
        <authorList>
            <person name="Shipova A."/>
            <person name="Rozanov A.S."/>
            <person name="Bryanskaya A.V."/>
            <person name="Peltek S.E."/>
        </authorList>
    </citation>
    <scope>NUCLEOTIDE SEQUENCE [LARGE SCALE GENOMIC DNA]</scope>
    <source>
        <strain evidence="1">SL48-SHIP-2</strain>
    </source>
</reference>
<dbReference type="AlphaFoldDB" id="A0A540VK21"/>
<dbReference type="EMBL" id="VIFK01000323">
    <property type="protein sequence ID" value="TQE97091.1"/>
    <property type="molecule type" value="Genomic_DNA"/>
</dbReference>
<proteinExistence type="predicted"/>
<gene>
    <name evidence="1" type="ORF">FKY71_16315</name>
</gene>
<dbReference type="Proteomes" id="UP000315400">
    <property type="component" value="Unassembled WGS sequence"/>
</dbReference>
<evidence type="ECO:0008006" key="3">
    <source>
        <dbReference type="Google" id="ProtNLM"/>
    </source>
</evidence>
<name>A0A540VK21_9GAMM</name>
<evidence type="ECO:0000313" key="1">
    <source>
        <dbReference type="EMBL" id="TQE97091.1"/>
    </source>
</evidence>